<evidence type="ECO:0000313" key="3">
    <source>
        <dbReference type="Proteomes" id="UP001208570"/>
    </source>
</evidence>
<dbReference type="PANTHER" id="PTHR21054">
    <property type="entry name" value="ZINC METALLOPROTEINASE-RELATED"/>
    <property type="match status" value="1"/>
</dbReference>
<comment type="caution">
    <text evidence="2">The sequence shown here is derived from an EMBL/GenBank/DDBJ whole genome shotgun (WGS) entry which is preliminary data.</text>
</comment>
<dbReference type="InterPro" id="IPR053002">
    <property type="entry name" value="Metalloproteinase_M10B"/>
</dbReference>
<evidence type="ECO:0000313" key="2">
    <source>
        <dbReference type="EMBL" id="KAK2161899.1"/>
    </source>
</evidence>
<dbReference type="PANTHER" id="PTHR21054:SF2">
    <property type="entry name" value="MIP04191P"/>
    <property type="match status" value="1"/>
</dbReference>
<proteinExistence type="predicted"/>
<dbReference type="AlphaFoldDB" id="A0AAD9JZ27"/>
<dbReference type="EMBL" id="JAODUP010000108">
    <property type="protein sequence ID" value="KAK2161899.1"/>
    <property type="molecule type" value="Genomic_DNA"/>
</dbReference>
<gene>
    <name evidence="2" type="ORF">LSH36_108g07142</name>
</gene>
<reference evidence="2" key="1">
    <citation type="journal article" date="2023" name="Mol. Biol. Evol.">
        <title>Third-Generation Sequencing Reveals the Adaptive Role of the Epigenome in Three Deep-Sea Polychaetes.</title>
        <authorList>
            <person name="Perez M."/>
            <person name="Aroh O."/>
            <person name="Sun Y."/>
            <person name="Lan Y."/>
            <person name="Juniper S.K."/>
            <person name="Young C.R."/>
            <person name="Angers B."/>
            <person name="Qian P.Y."/>
        </authorList>
    </citation>
    <scope>NUCLEOTIDE SEQUENCE</scope>
    <source>
        <strain evidence="2">P08H-3</strain>
    </source>
</reference>
<dbReference type="Proteomes" id="UP001208570">
    <property type="component" value="Unassembled WGS sequence"/>
</dbReference>
<sequence length="621" mass="70287">MSITIHSLKNGSTIGYHLPLIIGEVKQQWEHCTVEVSGEEDGQPISWPLFNGHFKALVTLKPGQNRINISYCDDNFTLVLHYKVPKIDLFVRPVYIKCIDDAGHFQGPEDQDCSAESAQRRISLGARLLQTFTAEKLNEHGFSYKTFVLESDLYETEPECHVFTSKLTLKEAHAMDNNQLWLHFAKELMGSRCFALKDKCKWLVYLSFTRYQIQNGMVPKTHSQVLGSTKGHTALGGGGLAVYGTGTLHCWPETLDQPVKKSNIAALMWWYFHDKTYFREFYWANYSTGLGASLHELGHTFDLAHTPTGIMARGFDDIYRVFLVQQPTTSCQPSAGNSRSASPIPYSPKQSPLRQQKILNGNCESQPLYPSSCLHEPKPQRSEDAVRLIQTEAAFNRLRGPSKHIFVQNNYDGSQIRKSVTRYPDGTELVTQITSNTDGEQIIQEHLQHTASRKSRSTLSMSMWCAEHVPSSLQTNSHDTGTKEKSESPSPCWQHLYNSGLKFQELRCRDGGAHWYRSSAVLLQYHKWFNVTSSPNSNEVPFMDGTAIQAKAGIRLIELRSQPAGVVFHHWEFLQTKPPTEFILKSSQIHNLANDATFIGILVEDNEGNIFKKKFLLDELV</sequence>
<protein>
    <submittedName>
        <fullName evidence="2">Uncharacterized protein</fullName>
    </submittedName>
</protein>
<organism evidence="2 3">
    <name type="scientific">Paralvinella palmiformis</name>
    <dbReference type="NCBI Taxonomy" id="53620"/>
    <lineage>
        <taxon>Eukaryota</taxon>
        <taxon>Metazoa</taxon>
        <taxon>Spiralia</taxon>
        <taxon>Lophotrochozoa</taxon>
        <taxon>Annelida</taxon>
        <taxon>Polychaeta</taxon>
        <taxon>Sedentaria</taxon>
        <taxon>Canalipalpata</taxon>
        <taxon>Terebellida</taxon>
        <taxon>Terebelliformia</taxon>
        <taxon>Alvinellidae</taxon>
        <taxon>Paralvinella</taxon>
    </lineage>
</organism>
<accession>A0AAD9JZ27</accession>
<feature type="region of interest" description="Disordered" evidence="1">
    <location>
        <begin position="329"/>
        <end position="351"/>
    </location>
</feature>
<dbReference type="Pfam" id="PF12044">
    <property type="entry name" value="Metallopep"/>
    <property type="match status" value="1"/>
</dbReference>
<keyword evidence="3" id="KW-1185">Reference proteome</keyword>
<name>A0AAD9JZ27_9ANNE</name>
<dbReference type="InterPro" id="IPR021917">
    <property type="entry name" value="Unchr_Zn-peptidase-like"/>
</dbReference>
<feature type="compositionally biased region" description="Polar residues" evidence="1">
    <location>
        <begin position="329"/>
        <end position="341"/>
    </location>
</feature>
<evidence type="ECO:0000256" key="1">
    <source>
        <dbReference type="SAM" id="MobiDB-lite"/>
    </source>
</evidence>